<keyword evidence="1" id="KW-0812">Transmembrane</keyword>
<feature type="signal peptide" evidence="2">
    <location>
        <begin position="1"/>
        <end position="24"/>
    </location>
</feature>
<reference evidence="4" key="1">
    <citation type="journal article" date="2016" name="Genome Announc.">
        <title>Draft genome sequences of fungus Aspergillus calidoustus.</title>
        <authorList>
            <person name="Horn F."/>
            <person name="Linde J."/>
            <person name="Mattern D.J."/>
            <person name="Walther G."/>
            <person name="Guthke R."/>
            <person name="Scherlach K."/>
            <person name="Martin K."/>
            <person name="Brakhage A.A."/>
            <person name="Petzke L."/>
            <person name="Valiante V."/>
        </authorList>
    </citation>
    <scope>NUCLEOTIDE SEQUENCE [LARGE SCALE GENOMIC DNA]</scope>
    <source>
        <strain evidence="4">SF006504</strain>
    </source>
</reference>
<name>A0A0U5FQT9_ASPCI</name>
<evidence type="ECO:0000313" key="4">
    <source>
        <dbReference type="Proteomes" id="UP000054771"/>
    </source>
</evidence>
<accession>A0A0U5FQT9</accession>
<feature type="chain" id="PRO_5006857206" evidence="2">
    <location>
        <begin position="25"/>
        <end position="265"/>
    </location>
</feature>
<keyword evidence="4" id="KW-1185">Reference proteome</keyword>
<evidence type="ECO:0000256" key="1">
    <source>
        <dbReference type="SAM" id="Phobius"/>
    </source>
</evidence>
<protein>
    <submittedName>
        <fullName evidence="3">Uncharacterized protein</fullName>
    </submittedName>
</protein>
<keyword evidence="1" id="KW-0472">Membrane</keyword>
<dbReference type="Proteomes" id="UP000054771">
    <property type="component" value="Unassembled WGS sequence"/>
</dbReference>
<feature type="transmembrane region" description="Helical" evidence="1">
    <location>
        <begin position="62"/>
        <end position="84"/>
    </location>
</feature>
<evidence type="ECO:0000313" key="3">
    <source>
        <dbReference type="EMBL" id="CEL01015.1"/>
    </source>
</evidence>
<evidence type="ECO:0000256" key="2">
    <source>
        <dbReference type="SAM" id="SignalP"/>
    </source>
</evidence>
<keyword evidence="2" id="KW-0732">Signal</keyword>
<dbReference type="OrthoDB" id="4489237at2759"/>
<organism evidence="3 4">
    <name type="scientific">Aspergillus calidoustus</name>
    <dbReference type="NCBI Taxonomy" id="454130"/>
    <lineage>
        <taxon>Eukaryota</taxon>
        <taxon>Fungi</taxon>
        <taxon>Dikarya</taxon>
        <taxon>Ascomycota</taxon>
        <taxon>Pezizomycotina</taxon>
        <taxon>Eurotiomycetes</taxon>
        <taxon>Eurotiomycetidae</taxon>
        <taxon>Eurotiales</taxon>
        <taxon>Aspergillaceae</taxon>
        <taxon>Aspergillus</taxon>
        <taxon>Aspergillus subgen. Nidulantes</taxon>
    </lineage>
</organism>
<dbReference type="AlphaFoldDB" id="A0A0U5FQT9"/>
<sequence length="265" mass="29104">MRQENHRLLSLILCGHVDIVLALAASKSTMETPAHSNSTDLVHGHGHHHLPDLDGTKTSDEVIILILGAIVFLTFALGLAFQLCDKPVWFLRRKQLAWQEYDDAENDDFGQIHQMAELDVEAAAATAAQTLSGITEPLLKPGSSHQLQLHPFRGATRYGTITQHQVEVGGVRKMVLVIEADLVGERPSMQDGYTEWFERWRERNGIKGPTEATELAFGEGDLTDEGSSFATAAVNEPSAIDASPPLLEFGEDQDECSDSYHTACM</sequence>
<proteinExistence type="predicted"/>
<gene>
    <name evidence="3" type="ORF">ASPCAL00607</name>
</gene>
<keyword evidence="1" id="KW-1133">Transmembrane helix</keyword>
<dbReference type="EMBL" id="CDMC01000001">
    <property type="protein sequence ID" value="CEL01015.1"/>
    <property type="molecule type" value="Genomic_DNA"/>
</dbReference>